<name>A0A8B6DXV8_MYTGA</name>
<dbReference type="OrthoDB" id="6076694at2759"/>
<gene>
    <name evidence="1" type="ORF">MGAL_10B068856</name>
</gene>
<comment type="caution">
    <text evidence="1">The sequence shown here is derived from an EMBL/GenBank/DDBJ whole genome shotgun (WGS) entry which is preliminary data.</text>
</comment>
<dbReference type="AlphaFoldDB" id="A0A8B6DXV8"/>
<keyword evidence="2" id="KW-1185">Reference proteome</keyword>
<evidence type="ECO:0000313" key="2">
    <source>
        <dbReference type="Proteomes" id="UP000596742"/>
    </source>
</evidence>
<organism evidence="1 2">
    <name type="scientific">Mytilus galloprovincialis</name>
    <name type="common">Mediterranean mussel</name>
    <dbReference type="NCBI Taxonomy" id="29158"/>
    <lineage>
        <taxon>Eukaryota</taxon>
        <taxon>Metazoa</taxon>
        <taxon>Spiralia</taxon>
        <taxon>Lophotrochozoa</taxon>
        <taxon>Mollusca</taxon>
        <taxon>Bivalvia</taxon>
        <taxon>Autobranchia</taxon>
        <taxon>Pteriomorphia</taxon>
        <taxon>Mytilida</taxon>
        <taxon>Mytiloidea</taxon>
        <taxon>Mytilidae</taxon>
        <taxon>Mytilinae</taxon>
        <taxon>Mytilus</taxon>
    </lineage>
</organism>
<protein>
    <submittedName>
        <fullName evidence="1">Uncharacterized protein</fullName>
    </submittedName>
</protein>
<accession>A0A8B6DXV8</accession>
<evidence type="ECO:0000313" key="1">
    <source>
        <dbReference type="EMBL" id="VDI25448.1"/>
    </source>
</evidence>
<sequence>MVNIDSCESIRTCSNNGKWLLDVMSKGQNEISRYMNSLLALKEKELEILLMFSTLFKRNLIGPEDWLLPAVQHQQNMACYMILAYLTGAKKEKKNVIIPALKMAIGKGDKYITKIISWFIIKELLKSFSFDINSLLDIWPAVVCKNMNCKDFNFCSQDLVILIETEQTSQVFPIQFWNIEIKYLSQAGIEMKKEVKDHVYRNTKFTGSASVEVCFPENFNIDGKCASKLFKDHSNLTLICKSVYTLKDGIKNYRPCVQLFCRGKGLIPVEENHFPKFINNVKTDVLEGESLLAGRLRVGEQITSKHFSGTLGGFVKVLGKTTFLTCAHVVVNKDNLSGHNLTIPSNEAINIDYVQTLPNSHNSQTKCCGEVRYIEFKTDSPGETSIDAALIKLRMGIEIDEDDFIANKINNKHNLQCLGMKSPFLNENWLDHEKIFDGKSALQFINVTVGAVSGISVNTQSTKEKVEGFDIDMETVIETYNRIVQSENVSTFSSNAPVFSNDAHLQETRLRKVDKERTRYRLSRRMYNQIAVTHIPFQPGDSGTCIYVCDNSLERYGCIGMAIANHPGIDGGAIVTPMKDILKTFHLDIK</sequence>
<reference evidence="1" key="1">
    <citation type="submission" date="2018-11" db="EMBL/GenBank/DDBJ databases">
        <authorList>
            <person name="Alioto T."/>
            <person name="Alioto T."/>
        </authorList>
    </citation>
    <scope>NUCLEOTIDE SEQUENCE</scope>
</reference>
<dbReference type="EMBL" id="UYJE01004146">
    <property type="protein sequence ID" value="VDI25448.1"/>
    <property type="molecule type" value="Genomic_DNA"/>
</dbReference>
<proteinExistence type="predicted"/>
<dbReference type="Proteomes" id="UP000596742">
    <property type="component" value="Unassembled WGS sequence"/>
</dbReference>